<dbReference type="Gene3D" id="3.30.710.10">
    <property type="entry name" value="Potassium Channel Kv1.1, Chain A"/>
    <property type="match status" value="1"/>
</dbReference>
<proteinExistence type="inferred from homology"/>
<evidence type="ECO:0000256" key="2">
    <source>
        <dbReference type="ARBA" id="ARBA00023002"/>
    </source>
</evidence>
<dbReference type="InterPro" id="IPR002347">
    <property type="entry name" value="SDR_fam"/>
</dbReference>
<dbReference type="CDD" id="cd18186">
    <property type="entry name" value="BTB_POZ_ZBTB_KLHL-like"/>
    <property type="match status" value="1"/>
</dbReference>
<evidence type="ECO:0000313" key="5">
    <source>
        <dbReference type="EMBL" id="TRX91083.1"/>
    </source>
</evidence>
<dbReference type="PANTHER" id="PTHR42901">
    <property type="entry name" value="ALCOHOL DEHYDROGENASE"/>
    <property type="match status" value="1"/>
</dbReference>
<dbReference type="SMART" id="SM00822">
    <property type="entry name" value="PKS_KR"/>
    <property type="match status" value="1"/>
</dbReference>
<dbReference type="Proteomes" id="UP000319160">
    <property type="component" value="Unassembled WGS sequence"/>
</dbReference>
<dbReference type="InterPro" id="IPR057326">
    <property type="entry name" value="KR_dom"/>
</dbReference>
<dbReference type="AlphaFoldDB" id="A0A553HT07"/>
<gene>
    <name evidence="5" type="ORF">FHL15_008065</name>
</gene>
<evidence type="ECO:0000313" key="6">
    <source>
        <dbReference type="Proteomes" id="UP000319160"/>
    </source>
</evidence>
<dbReference type="SUPFAM" id="SSF54695">
    <property type="entry name" value="POZ domain"/>
    <property type="match status" value="1"/>
</dbReference>
<feature type="compositionally biased region" description="Polar residues" evidence="3">
    <location>
        <begin position="376"/>
        <end position="386"/>
    </location>
</feature>
<name>A0A553HT07_9PEZI</name>
<dbReference type="PRINTS" id="PR00081">
    <property type="entry name" value="GDHRDH"/>
</dbReference>
<dbReference type="InterPro" id="IPR011333">
    <property type="entry name" value="SKP1/BTB/POZ_sf"/>
</dbReference>
<protein>
    <recommendedName>
        <fullName evidence="4">Ketoreductase domain-containing protein</fullName>
    </recommendedName>
</protein>
<evidence type="ECO:0000256" key="1">
    <source>
        <dbReference type="ARBA" id="ARBA00006484"/>
    </source>
</evidence>
<comment type="caution">
    <text evidence="5">The sequence shown here is derived from an EMBL/GenBank/DDBJ whole genome shotgun (WGS) entry which is preliminary data.</text>
</comment>
<keyword evidence="6" id="KW-1185">Reference proteome</keyword>
<evidence type="ECO:0000256" key="3">
    <source>
        <dbReference type="SAM" id="MobiDB-lite"/>
    </source>
</evidence>
<dbReference type="Gene3D" id="3.40.50.720">
    <property type="entry name" value="NAD(P)-binding Rossmann-like Domain"/>
    <property type="match status" value="1"/>
</dbReference>
<feature type="region of interest" description="Disordered" evidence="3">
    <location>
        <begin position="351"/>
        <end position="386"/>
    </location>
</feature>
<feature type="compositionally biased region" description="Polar residues" evidence="3">
    <location>
        <begin position="351"/>
        <end position="365"/>
    </location>
</feature>
<feature type="region of interest" description="Disordered" evidence="3">
    <location>
        <begin position="1"/>
        <end position="33"/>
    </location>
</feature>
<dbReference type="SUPFAM" id="SSF51735">
    <property type="entry name" value="NAD(P)-binding Rossmann-fold domains"/>
    <property type="match status" value="1"/>
</dbReference>
<dbReference type="STRING" id="2512241.A0A553HT07"/>
<dbReference type="Pfam" id="PF00106">
    <property type="entry name" value="adh_short"/>
    <property type="match status" value="1"/>
</dbReference>
<keyword evidence="2" id="KW-0560">Oxidoreductase</keyword>
<dbReference type="PANTHER" id="PTHR42901:SF1">
    <property type="entry name" value="ALCOHOL DEHYDROGENASE"/>
    <property type="match status" value="1"/>
</dbReference>
<dbReference type="InterPro" id="IPR036291">
    <property type="entry name" value="NAD(P)-bd_dom_sf"/>
</dbReference>
<dbReference type="GO" id="GO:0016491">
    <property type="term" value="F:oxidoreductase activity"/>
    <property type="evidence" value="ECO:0007669"/>
    <property type="project" value="UniProtKB-KW"/>
</dbReference>
<sequence>MSDAPPFPSPTKRWHTKAQPCGSPSRPEVSAKGKSVLITGGGTTGIGGETARYFAAAGAARIALVGRREKPLADNKAFIESKYPGVEITILSADVTKPGDVEKAFSQFAQAGKIDVLIHSAALIGPREDVTMADGATYLDAIQANLAGAFWVSRYLVQHGAADAVAVAINSWGAHLSLNNDFSSYCVAKMAVYRLWDTVAIANPNLSIFHTQPGVVLTELNLSVGGAESFENVKTDDVSLPASFNLWLASPEARFLRGKFLWCNWDIDELKAQAKELESGPELSIGLVGWPGYSDGKYSDLIISCGGKEHQVHKALEEHKQVVNLPDDDPNAVEIMVYYLYHGGYHAPQHTTSKDQIAQDNTSKPLSPEQLLVREPSTNSTLDGATADFTPSISGPRVISLDLALHAAVYAVAEKYAIHGLKNLAMRKFKRTATEYWDSNDFLEAVRGAYACTADTNRGLKDIVVTILHEHPTLLDKEETQLILKESNMLAYDLVMYARHSNPST</sequence>
<comment type="similarity">
    <text evidence="1">Belongs to the short-chain dehydrogenases/reductases (SDR) family.</text>
</comment>
<dbReference type="EMBL" id="VFLP01000049">
    <property type="protein sequence ID" value="TRX91083.1"/>
    <property type="molecule type" value="Genomic_DNA"/>
</dbReference>
<feature type="domain" description="Ketoreductase" evidence="4">
    <location>
        <begin position="34"/>
        <end position="175"/>
    </location>
</feature>
<accession>A0A553HT07</accession>
<reference evidence="6" key="1">
    <citation type="submission" date="2019-06" db="EMBL/GenBank/DDBJ databases">
        <title>Draft genome sequence of the griseofulvin-producing fungus Xylaria cubensis strain G536.</title>
        <authorList>
            <person name="Mead M.E."/>
            <person name="Raja H.A."/>
            <person name="Steenwyk J.L."/>
            <person name="Knowles S.L."/>
            <person name="Oberlies N.H."/>
            <person name="Rokas A."/>
        </authorList>
    </citation>
    <scope>NUCLEOTIDE SEQUENCE [LARGE SCALE GENOMIC DNA]</scope>
    <source>
        <strain evidence="6">G536</strain>
    </source>
</reference>
<dbReference type="CDD" id="cd05233">
    <property type="entry name" value="SDR_c"/>
    <property type="match status" value="1"/>
</dbReference>
<evidence type="ECO:0000259" key="4">
    <source>
        <dbReference type="SMART" id="SM00822"/>
    </source>
</evidence>
<organism evidence="5 6">
    <name type="scientific">Xylaria flabelliformis</name>
    <dbReference type="NCBI Taxonomy" id="2512241"/>
    <lineage>
        <taxon>Eukaryota</taxon>
        <taxon>Fungi</taxon>
        <taxon>Dikarya</taxon>
        <taxon>Ascomycota</taxon>
        <taxon>Pezizomycotina</taxon>
        <taxon>Sordariomycetes</taxon>
        <taxon>Xylariomycetidae</taxon>
        <taxon>Xylariales</taxon>
        <taxon>Xylariaceae</taxon>
        <taxon>Xylaria</taxon>
    </lineage>
</organism>
<dbReference type="OrthoDB" id="1933717at2759"/>